<dbReference type="PROSITE" id="PS50109">
    <property type="entry name" value="HIS_KIN"/>
    <property type="match status" value="1"/>
</dbReference>
<dbReference type="SUPFAM" id="SSF55874">
    <property type="entry name" value="ATPase domain of HSP90 chaperone/DNA topoisomerase II/histidine kinase"/>
    <property type="match status" value="1"/>
</dbReference>
<dbReference type="Gene3D" id="1.10.287.130">
    <property type="match status" value="1"/>
</dbReference>
<keyword evidence="9" id="KW-0902">Two-component regulatory system</keyword>
<comment type="caution">
    <text evidence="15">The sequence shown here is derived from an EMBL/GenBank/DDBJ whole genome shotgun (WGS) entry which is preliminary data.</text>
</comment>
<feature type="compositionally biased region" description="Pro residues" evidence="11">
    <location>
        <begin position="631"/>
        <end position="641"/>
    </location>
</feature>
<organism evidence="15 16">
    <name type="scientific">Pseudonocardia halophobica</name>
    <dbReference type="NCBI Taxonomy" id="29401"/>
    <lineage>
        <taxon>Bacteria</taxon>
        <taxon>Bacillati</taxon>
        <taxon>Actinomycetota</taxon>
        <taxon>Actinomycetes</taxon>
        <taxon>Pseudonocardiales</taxon>
        <taxon>Pseudonocardiaceae</taxon>
        <taxon>Pseudonocardia</taxon>
    </lineage>
</organism>
<dbReference type="SMART" id="SM00304">
    <property type="entry name" value="HAMP"/>
    <property type="match status" value="1"/>
</dbReference>
<evidence type="ECO:0000259" key="14">
    <source>
        <dbReference type="PROSITE" id="PS50885"/>
    </source>
</evidence>
<dbReference type="RefSeq" id="WP_051737343.1">
    <property type="nucleotide sequence ID" value="NZ_BAAAUZ010000008.1"/>
</dbReference>
<dbReference type="InterPro" id="IPR003660">
    <property type="entry name" value="HAMP_dom"/>
</dbReference>
<dbReference type="Gene3D" id="6.10.340.10">
    <property type="match status" value="1"/>
</dbReference>
<evidence type="ECO:0000313" key="15">
    <source>
        <dbReference type="EMBL" id="GLL11887.1"/>
    </source>
</evidence>
<feature type="region of interest" description="Disordered" evidence="11">
    <location>
        <begin position="497"/>
        <end position="641"/>
    </location>
</feature>
<keyword evidence="4" id="KW-0597">Phosphoprotein</keyword>
<keyword evidence="16" id="KW-1185">Reference proteome</keyword>
<accession>A0A9W6L2S9</accession>
<evidence type="ECO:0000256" key="8">
    <source>
        <dbReference type="ARBA" id="ARBA00022989"/>
    </source>
</evidence>
<dbReference type="Proteomes" id="UP001143463">
    <property type="component" value="Unassembled WGS sequence"/>
</dbReference>
<evidence type="ECO:0000256" key="6">
    <source>
        <dbReference type="ARBA" id="ARBA00022692"/>
    </source>
</evidence>
<dbReference type="CDD" id="cd06225">
    <property type="entry name" value="HAMP"/>
    <property type="match status" value="1"/>
</dbReference>
<dbReference type="GO" id="GO:0005886">
    <property type="term" value="C:plasma membrane"/>
    <property type="evidence" value="ECO:0007669"/>
    <property type="project" value="UniProtKB-SubCell"/>
</dbReference>
<feature type="region of interest" description="Disordered" evidence="11">
    <location>
        <begin position="1"/>
        <end position="26"/>
    </location>
</feature>
<dbReference type="InterPro" id="IPR003661">
    <property type="entry name" value="HisK_dim/P_dom"/>
</dbReference>
<protein>
    <recommendedName>
        <fullName evidence="3">histidine kinase</fullName>
        <ecNumber evidence="3">2.7.13.3</ecNumber>
    </recommendedName>
</protein>
<keyword evidence="5" id="KW-0808">Transferase</keyword>
<dbReference type="Gene3D" id="3.30.565.10">
    <property type="entry name" value="Histidine kinase-like ATPase, C-terminal domain"/>
    <property type="match status" value="1"/>
</dbReference>
<dbReference type="Pfam" id="PF00672">
    <property type="entry name" value="HAMP"/>
    <property type="match status" value="1"/>
</dbReference>
<keyword evidence="6 12" id="KW-0812">Transmembrane</keyword>
<feature type="domain" description="HAMP" evidence="14">
    <location>
        <begin position="229"/>
        <end position="282"/>
    </location>
</feature>
<evidence type="ECO:0000256" key="7">
    <source>
        <dbReference type="ARBA" id="ARBA00022777"/>
    </source>
</evidence>
<dbReference type="Pfam" id="PF00512">
    <property type="entry name" value="HisKA"/>
    <property type="match status" value="1"/>
</dbReference>
<dbReference type="SMART" id="SM00387">
    <property type="entry name" value="HATPase_c"/>
    <property type="match status" value="1"/>
</dbReference>
<dbReference type="PANTHER" id="PTHR45436:SF5">
    <property type="entry name" value="SENSOR HISTIDINE KINASE TRCS"/>
    <property type="match status" value="1"/>
</dbReference>
<comment type="subcellular location">
    <subcellularLocation>
        <location evidence="2">Cell membrane</location>
    </subcellularLocation>
</comment>
<proteinExistence type="predicted"/>
<dbReference type="InterPro" id="IPR003594">
    <property type="entry name" value="HATPase_dom"/>
</dbReference>
<name>A0A9W6L2S9_9PSEU</name>
<evidence type="ECO:0000256" key="3">
    <source>
        <dbReference type="ARBA" id="ARBA00012438"/>
    </source>
</evidence>
<dbReference type="SMART" id="SM00388">
    <property type="entry name" value="HisKA"/>
    <property type="match status" value="1"/>
</dbReference>
<evidence type="ECO:0000256" key="10">
    <source>
        <dbReference type="ARBA" id="ARBA00023136"/>
    </source>
</evidence>
<feature type="transmembrane region" description="Helical" evidence="12">
    <location>
        <begin position="205"/>
        <end position="228"/>
    </location>
</feature>
<dbReference type="PROSITE" id="PS50885">
    <property type="entry name" value="HAMP"/>
    <property type="match status" value="1"/>
</dbReference>
<dbReference type="EMBL" id="BSFQ01000011">
    <property type="protein sequence ID" value="GLL11887.1"/>
    <property type="molecule type" value="Genomic_DNA"/>
</dbReference>
<dbReference type="InterPro" id="IPR050428">
    <property type="entry name" value="TCS_sensor_his_kinase"/>
</dbReference>
<reference evidence="15" key="2">
    <citation type="submission" date="2023-01" db="EMBL/GenBank/DDBJ databases">
        <authorList>
            <person name="Sun Q."/>
            <person name="Evtushenko L."/>
        </authorList>
    </citation>
    <scope>NUCLEOTIDE SEQUENCE</scope>
    <source>
        <strain evidence="15">VKM Ac-1069</strain>
    </source>
</reference>
<feature type="compositionally biased region" description="Basic and acidic residues" evidence="11">
    <location>
        <begin position="544"/>
        <end position="556"/>
    </location>
</feature>
<keyword evidence="10 12" id="KW-0472">Membrane</keyword>
<evidence type="ECO:0000256" key="5">
    <source>
        <dbReference type="ARBA" id="ARBA00022679"/>
    </source>
</evidence>
<dbReference type="InterPro" id="IPR004358">
    <property type="entry name" value="Sig_transdc_His_kin-like_C"/>
</dbReference>
<feature type="domain" description="Histidine kinase" evidence="13">
    <location>
        <begin position="290"/>
        <end position="498"/>
    </location>
</feature>
<evidence type="ECO:0000256" key="12">
    <source>
        <dbReference type="SAM" id="Phobius"/>
    </source>
</evidence>
<dbReference type="EC" id="2.7.13.3" evidence="3"/>
<reference evidence="15" key="1">
    <citation type="journal article" date="2014" name="Int. J. Syst. Evol. Microbiol.">
        <title>Complete genome sequence of Corynebacterium casei LMG S-19264T (=DSM 44701T), isolated from a smear-ripened cheese.</title>
        <authorList>
            <consortium name="US DOE Joint Genome Institute (JGI-PGF)"/>
            <person name="Walter F."/>
            <person name="Albersmeier A."/>
            <person name="Kalinowski J."/>
            <person name="Ruckert C."/>
        </authorList>
    </citation>
    <scope>NUCLEOTIDE SEQUENCE</scope>
    <source>
        <strain evidence="15">VKM Ac-1069</strain>
    </source>
</reference>
<evidence type="ECO:0000256" key="9">
    <source>
        <dbReference type="ARBA" id="ARBA00023012"/>
    </source>
</evidence>
<gene>
    <name evidence="15" type="ORF">GCM10017577_30280</name>
</gene>
<sequence length="641" mass="68557">MARDPDPDPTAGSGAAPDRPSGPFRGLRDRLRARLGVRTTTALAAALTVGVVLLVAGAILVLGLNALLRMQLVNAATQQATQLGERVAANFADTEDVKRNAVQATGKRSDLVEVVTNYNRDPHRPPDIQNIGSSDPLPQYPLMSDVLAEPDEVEVVHSTWITLDDGKHEEVLVVAMGFEFPPTGQPFTVLAAQPLDFLHRAVDTVLAMVLVGIPVLVVLVGGFTYLFAGRALRPVEAMRARVASMTDRDLGTRVPVPPARDEVGRLAETMNQMLGRLESAQTTQRRFVADASHELRSPLATIASGLELLAGSVDESDASTVRTLRGEAGRLDRLVDGLLLLARSDERGLQPRREDVDLDEIVEAERGRPSDVGGVAPEVRAEPVRVSGDRAQLVRAVRNLVDNARRHADSRVLVTLRTEGPDAVVDVDDDGPGVPPEDRGRVFERFVRLDEARARSDGGAGLGLAIVREIVAVHHGGVEVLDSALGGALFRLRLPRTETSAEPEPGPEGPPPGDGTSDAADPGDLRDDRPTGPLPVLTPPARETPTRETPPTREPETAPVPREPATRPVPAGRRPSPVPHEQETAPVPRPSPVPRGSHERGSHEDERVRPATSVPIRLGDALSPADVNPTAPIPVVRPPAR</sequence>
<evidence type="ECO:0000259" key="13">
    <source>
        <dbReference type="PROSITE" id="PS50109"/>
    </source>
</evidence>
<dbReference type="InterPro" id="IPR036097">
    <property type="entry name" value="HisK_dim/P_sf"/>
</dbReference>
<dbReference type="InterPro" id="IPR036890">
    <property type="entry name" value="HATPase_C_sf"/>
</dbReference>
<dbReference type="GO" id="GO:0000155">
    <property type="term" value="F:phosphorelay sensor kinase activity"/>
    <property type="evidence" value="ECO:0007669"/>
    <property type="project" value="InterPro"/>
</dbReference>
<dbReference type="SUPFAM" id="SSF47384">
    <property type="entry name" value="Homodimeric domain of signal transducing histidine kinase"/>
    <property type="match status" value="1"/>
</dbReference>
<comment type="catalytic activity">
    <reaction evidence="1">
        <text>ATP + protein L-histidine = ADP + protein N-phospho-L-histidine.</text>
        <dbReference type="EC" id="2.7.13.3"/>
    </reaction>
</comment>
<feature type="compositionally biased region" description="Basic and acidic residues" evidence="11">
    <location>
        <begin position="596"/>
        <end position="609"/>
    </location>
</feature>
<evidence type="ECO:0000256" key="4">
    <source>
        <dbReference type="ARBA" id="ARBA00022553"/>
    </source>
</evidence>
<feature type="compositionally biased region" description="Pro residues" evidence="11">
    <location>
        <begin position="504"/>
        <end position="513"/>
    </location>
</feature>
<keyword evidence="7" id="KW-0418">Kinase</keyword>
<feature type="transmembrane region" description="Helical" evidence="12">
    <location>
        <begin position="42"/>
        <end position="68"/>
    </location>
</feature>
<dbReference type="InterPro" id="IPR005467">
    <property type="entry name" value="His_kinase_dom"/>
</dbReference>
<evidence type="ECO:0000313" key="16">
    <source>
        <dbReference type="Proteomes" id="UP001143463"/>
    </source>
</evidence>
<dbReference type="PANTHER" id="PTHR45436">
    <property type="entry name" value="SENSOR HISTIDINE KINASE YKOH"/>
    <property type="match status" value="1"/>
</dbReference>
<evidence type="ECO:0000256" key="11">
    <source>
        <dbReference type="SAM" id="MobiDB-lite"/>
    </source>
</evidence>
<dbReference type="CDD" id="cd00082">
    <property type="entry name" value="HisKA"/>
    <property type="match status" value="1"/>
</dbReference>
<keyword evidence="8 12" id="KW-1133">Transmembrane helix</keyword>
<dbReference type="Pfam" id="PF02518">
    <property type="entry name" value="HATPase_c"/>
    <property type="match status" value="1"/>
</dbReference>
<dbReference type="PRINTS" id="PR00344">
    <property type="entry name" value="BCTRLSENSOR"/>
</dbReference>
<evidence type="ECO:0000256" key="1">
    <source>
        <dbReference type="ARBA" id="ARBA00000085"/>
    </source>
</evidence>
<dbReference type="SUPFAM" id="SSF158472">
    <property type="entry name" value="HAMP domain-like"/>
    <property type="match status" value="1"/>
</dbReference>
<dbReference type="AlphaFoldDB" id="A0A9W6L2S9"/>
<evidence type="ECO:0000256" key="2">
    <source>
        <dbReference type="ARBA" id="ARBA00004236"/>
    </source>
</evidence>